<organism evidence="2 3">
    <name type="scientific">Novosphingobium mathurense</name>
    <dbReference type="NCBI Taxonomy" id="428990"/>
    <lineage>
        <taxon>Bacteria</taxon>
        <taxon>Pseudomonadati</taxon>
        <taxon>Pseudomonadota</taxon>
        <taxon>Alphaproteobacteria</taxon>
        <taxon>Sphingomonadales</taxon>
        <taxon>Sphingomonadaceae</taxon>
        <taxon>Novosphingobium</taxon>
    </lineage>
</organism>
<reference evidence="3" key="1">
    <citation type="submission" date="2017-02" db="EMBL/GenBank/DDBJ databases">
        <authorList>
            <person name="Varghese N."/>
            <person name="Submissions S."/>
        </authorList>
    </citation>
    <scope>NUCLEOTIDE SEQUENCE [LARGE SCALE GENOMIC DNA]</scope>
    <source>
        <strain evidence="3">SM117</strain>
    </source>
</reference>
<dbReference type="InterPro" id="IPR014862">
    <property type="entry name" value="TrwC"/>
</dbReference>
<dbReference type="STRING" id="428990.SAMN06295987_10999"/>
<dbReference type="CDD" id="cd18809">
    <property type="entry name" value="SF1_C_RecD"/>
    <property type="match status" value="1"/>
</dbReference>
<dbReference type="Pfam" id="PF08751">
    <property type="entry name" value="TrwC"/>
    <property type="match status" value="1"/>
</dbReference>
<dbReference type="Gene3D" id="3.40.50.300">
    <property type="entry name" value="P-loop containing nucleotide triphosphate hydrolases"/>
    <property type="match status" value="2"/>
</dbReference>
<evidence type="ECO:0000313" key="2">
    <source>
        <dbReference type="EMBL" id="SLK09185.1"/>
    </source>
</evidence>
<dbReference type="SUPFAM" id="SSF55464">
    <property type="entry name" value="Origin of replication-binding domain, RBD-like"/>
    <property type="match status" value="1"/>
</dbReference>
<feature type="domain" description="TrwC relaxase" evidence="1">
    <location>
        <begin position="10"/>
        <end position="280"/>
    </location>
</feature>
<evidence type="ECO:0000313" key="3">
    <source>
        <dbReference type="Proteomes" id="UP000190989"/>
    </source>
</evidence>
<evidence type="ECO:0000259" key="1">
    <source>
        <dbReference type="Pfam" id="PF08751"/>
    </source>
</evidence>
<dbReference type="SUPFAM" id="SSF52540">
    <property type="entry name" value="P-loop containing nucleoside triphosphate hydrolases"/>
    <property type="match status" value="2"/>
</dbReference>
<dbReference type="AlphaFoldDB" id="A0A1U6IMC6"/>
<gene>
    <name evidence="2" type="ORF">SAMN06295987_10999</name>
</gene>
<dbReference type="Pfam" id="PF13604">
    <property type="entry name" value="AAA_30"/>
    <property type="match status" value="1"/>
</dbReference>
<dbReference type="RefSeq" id="WP_079731660.1">
    <property type="nucleotide sequence ID" value="NZ_FVZE01000009.1"/>
</dbReference>
<proteinExistence type="predicted"/>
<accession>A0A1U6IMC6</accession>
<dbReference type="Gene3D" id="2.30.30.940">
    <property type="match status" value="1"/>
</dbReference>
<dbReference type="Proteomes" id="UP000190989">
    <property type="component" value="Unassembled WGS sequence"/>
</dbReference>
<sequence length="1022" mass="110439">MLSVATVKSAGGAAAYFGKDDYYTSEHSSELSAWAGKGAEVLGLSGEVTSAAFEAILNGELPDGTKVNQVANRQVGTDLTFSMPKSASVMAYVAGDKRILEAHLAAVKATMKWVEKTLAETRDYSRNRNGEPVKTGNLTYAIFQHDTSRKLDPQGHLHVVVAAITQTKDGKWQALWNSPLWKNNTLIGAAYHARMREELGKLGYQTEITGKHGQFEIKGVPANVLEAFSQRREEILAKAAQIGVSSPKGQDKVVVNTRDAKLNVEDRSALRKEWQATAAKIGFDGKDLIASALERSGSTTEKPIGFIARVHEIVSSVQGTIGAYFQPADPLLTNGLARVLISPEQLRTELAVASAIRQLGQREAAFPKGDILKTALNYGLQGVTIDRAEQRMMTLIEKGQLIPGASHRLDGEFTHITTPQHVAQERKLLAGIDLGRDASTSIMAGSDVSERLKAIPSEHAPSAEQLAATTLALSTSDRIVLIQGVAGAGKTTLISGIKTLAAEEGRETVGLAFANKMVSTLRSEAGIKAQTVSSFVNAHLKGALAGQDEAYEQSREELAGKVFVLDEASLVSNEAMNNLVTIANTFEVDRLIMVGDFKQLQSIDAGKAFHLVQSHEPAMATLAISQRQKTEHMQQVAALSRAGKFREAFEVLGPRVQSEGDRYLEKAADKWLALSGEERERTALYASGRLARRELNKLTQDGLKAEGSLLGEGLTLTTLEKVNTTREELRYQQTYAKGQVLEVARNTARNSRSGGLARGRYDVLDVNAKGQVILQTGKGMKFSFDPRKIDPTDKSDALQLYSTEQVTLYEGDRIIWGANDKPRGIDNADQARVLSITDTHVKVENSSGQVLEIDRSDKMLERLGLAYAINMHQAQGMTTDKGIGVLHSAETNLATQRLSYVMMTRVREDIEIVTNDSDRLMETISRNAGDKLSALEMNGEKVISNSASSVHVRMGLNHGTGGGAGLGIDPGKAGFSPTIPGELVAASKNDASLAAAGFAEHLKVGEPAKDVDLPERNIERSR</sequence>
<dbReference type="InterPro" id="IPR027417">
    <property type="entry name" value="P-loop_NTPase"/>
</dbReference>
<keyword evidence="3" id="KW-1185">Reference proteome</keyword>
<name>A0A1U6IMC6_9SPHN</name>
<dbReference type="NCBIfam" id="NF041492">
    <property type="entry name" value="MobF"/>
    <property type="match status" value="1"/>
</dbReference>
<dbReference type="EMBL" id="FVZE01000009">
    <property type="protein sequence ID" value="SLK09185.1"/>
    <property type="molecule type" value="Genomic_DNA"/>
</dbReference>
<protein>
    <submittedName>
        <fullName evidence="2">Conjugative relaxase domain-containing protein, TrwC/TraI family</fullName>
    </submittedName>
</protein>
<dbReference type="InterPro" id="IPR014059">
    <property type="entry name" value="TraI/TrwC_relax"/>
</dbReference>
<dbReference type="NCBIfam" id="TIGR02686">
    <property type="entry name" value="relax_trwC"/>
    <property type="match status" value="1"/>
</dbReference>